<feature type="compositionally biased region" description="Low complexity" evidence="1">
    <location>
        <begin position="1"/>
        <end position="15"/>
    </location>
</feature>
<evidence type="ECO:0000313" key="3">
    <source>
        <dbReference type="EMBL" id="ROV68061.1"/>
    </source>
</evidence>
<keyword evidence="2" id="KW-1133">Transmembrane helix</keyword>
<name>A0A423V0D9_STRGL</name>
<organism evidence="3 4">
    <name type="scientific">Streptomyces globisporus</name>
    <dbReference type="NCBI Taxonomy" id="1908"/>
    <lineage>
        <taxon>Bacteria</taxon>
        <taxon>Bacillati</taxon>
        <taxon>Actinomycetota</taxon>
        <taxon>Actinomycetes</taxon>
        <taxon>Kitasatosporales</taxon>
        <taxon>Streptomycetaceae</taxon>
        <taxon>Streptomyces</taxon>
    </lineage>
</organism>
<sequence length="123" mass="12788">MDTTAPQPHQPTQPTEEGPAAAEGSATTDRTRFWSGLCAGLFVPAALLAGLLTLTGERAGRCMTYGQQCGDALPDWLFGWSIALAVVACVVALAATAVRTRQGAFAAQLLAEFVALTVILSHT</sequence>
<evidence type="ECO:0000256" key="1">
    <source>
        <dbReference type="SAM" id="MobiDB-lite"/>
    </source>
</evidence>
<gene>
    <name evidence="3" type="ORF">D3105_13235</name>
</gene>
<evidence type="ECO:0000313" key="4">
    <source>
        <dbReference type="Proteomes" id="UP000285596"/>
    </source>
</evidence>
<keyword evidence="2" id="KW-0472">Membrane</keyword>
<evidence type="ECO:0000256" key="2">
    <source>
        <dbReference type="SAM" id="Phobius"/>
    </source>
</evidence>
<dbReference type="Proteomes" id="UP000285596">
    <property type="component" value="Unassembled WGS sequence"/>
</dbReference>
<protein>
    <submittedName>
        <fullName evidence="3">Uncharacterized protein</fullName>
    </submittedName>
</protein>
<dbReference type="RefSeq" id="WP_097874772.1">
    <property type="nucleotide sequence ID" value="NZ_QWFA01000057.1"/>
</dbReference>
<feature type="transmembrane region" description="Helical" evidence="2">
    <location>
        <begin position="33"/>
        <end position="55"/>
    </location>
</feature>
<dbReference type="EMBL" id="QWFA01000057">
    <property type="protein sequence ID" value="ROV68061.1"/>
    <property type="molecule type" value="Genomic_DNA"/>
</dbReference>
<reference evidence="3 4" key="1">
    <citation type="submission" date="2018-08" db="EMBL/GenBank/DDBJ databases">
        <title>Streptomyces globisporus 1912-4Crt, whole genome shotgun sequence.</title>
        <authorList>
            <person name="Matselyukh B."/>
        </authorList>
    </citation>
    <scope>NUCLEOTIDE SEQUENCE [LARGE SCALE GENOMIC DNA]</scope>
    <source>
        <strain evidence="3 4">1912-4Crt</strain>
    </source>
</reference>
<proteinExistence type="predicted"/>
<feature type="transmembrane region" description="Helical" evidence="2">
    <location>
        <begin position="76"/>
        <end position="98"/>
    </location>
</feature>
<comment type="caution">
    <text evidence="3">The sequence shown here is derived from an EMBL/GenBank/DDBJ whole genome shotgun (WGS) entry which is preliminary data.</text>
</comment>
<accession>A0A423V0D9</accession>
<dbReference type="AlphaFoldDB" id="A0A423V0D9"/>
<keyword evidence="2" id="KW-0812">Transmembrane</keyword>
<feature type="region of interest" description="Disordered" evidence="1">
    <location>
        <begin position="1"/>
        <end position="27"/>
    </location>
</feature>